<feature type="domain" description="Predicted 3'-5' exonuclease PolB-like" evidence="1">
    <location>
        <begin position="39"/>
        <end position="222"/>
    </location>
</feature>
<dbReference type="SUPFAM" id="SSF53098">
    <property type="entry name" value="Ribonuclease H-like"/>
    <property type="match status" value="1"/>
</dbReference>
<reference evidence="2 3" key="1">
    <citation type="submission" date="2019-07" db="EMBL/GenBank/DDBJ databases">
        <title>Whole genome shotgun sequence of Methylobacterium haplocladii NBRC 107714.</title>
        <authorList>
            <person name="Hosoyama A."/>
            <person name="Uohara A."/>
            <person name="Ohji S."/>
            <person name="Ichikawa N."/>
        </authorList>
    </citation>
    <scope>NUCLEOTIDE SEQUENCE [LARGE SCALE GENOMIC DNA]</scope>
    <source>
        <strain evidence="2 3">NBRC 107714</strain>
    </source>
</reference>
<dbReference type="OrthoDB" id="13288at2"/>
<dbReference type="Pfam" id="PF10108">
    <property type="entry name" value="DNA_pol_B_exo2"/>
    <property type="match status" value="1"/>
</dbReference>
<organism evidence="2 3">
    <name type="scientific">Methylobacterium haplocladii</name>
    <dbReference type="NCBI Taxonomy" id="1176176"/>
    <lineage>
        <taxon>Bacteria</taxon>
        <taxon>Pseudomonadati</taxon>
        <taxon>Pseudomonadota</taxon>
        <taxon>Alphaproteobacteria</taxon>
        <taxon>Hyphomicrobiales</taxon>
        <taxon>Methylobacteriaceae</taxon>
        <taxon>Methylobacterium</taxon>
    </lineage>
</organism>
<dbReference type="InterPro" id="IPR019288">
    <property type="entry name" value="3'-5'_exonuclease_PolB-like"/>
</dbReference>
<protein>
    <recommendedName>
        <fullName evidence="1">Predicted 3'-5' exonuclease PolB-like domain-containing protein</fullName>
    </recommendedName>
</protein>
<dbReference type="InterPro" id="IPR036397">
    <property type="entry name" value="RNaseH_sf"/>
</dbReference>
<name>A0A512IVV2_9HYPH</name>
<evidence type="ECO:0000313" key="2">
    <source>
        <dbReference type="EMBL" id="GEP01854.1"/>
    </source>
</evidence>
<dbReference type="Proteomes" id="UP000321258">
    <property type="component" value="Unassembled WGS sequence"/>
</dbReference>
<comment type="caution">
    <text evidence="2">The sequence shown here is derived from an EMBL/GenBank/DDBJ whole genome shotgun (WGS) entry which is preliminary data.</text>
</comment>
<dbReference type="AlphaFoldDB" id="A0A512IVV2"/>
<dbReference type="GO" id="GO:0003676">
    <property type="term" value="F:nucleic acid binding"/>
    <property type="evidence" value="ECO:0007669"/>
    <property type="project" value="InterPro"/>
</dbReference>
<dbReference type="InterPro" id="IPR012337">
    <property type="entry name" value="RNaseH-like_sf"/>
</dbReference>
<proteinExistence type="predicted"/>
<accession>A0A512IVV2</accession>
<dbReference type="Gene3D" id="3.30.420.10">
    <property type="entry name" value="Ribonuclease H-like superfamily/Ribonuclease H"/>
    <property type="match status" value="1"/>
</dbReference>
<dbReference type="RefSeq" id="WP_147082533.1">
    <property type="nucleotide sequence ID" value="NZ_BJZT01000060.1"/>
</dbReference>
<sequence>MTILVFDLETVPDLDAVARVHRLDPSDTAAARAALGKGFPKPLYHRIVAIGMLAAEQVAGVWRVRSLSAGHAGERDETALIADFDAMLVQTRPRLVTFNGSGFDLPVLRYRALINGVAAPGLNARPYFRRYAMDALDLCDVLGGFDPRAKVGLDALCRALGIPGKRDGLDGGGVAALVEAGRFADLAAYCKADVLATFRVFLAHERFLGAIDPDSHRASLAEAARIDL</sequence>
<evidence type="ECO:0000259" key="1">
    <source>
        <dbReference type="Pfam" id="PF10108"/>
    </source>
</evidence>
<evidence type="ECO:0000313" key="3">
    <source>
        <dbReference type="Proteomes" id="UP000321258"/>
    </source>
</evidence>
<dbReference type="EMBL" id="BJZT01000060">
    <property type="protein sequence ID" value="GEP01854.1"/>
    <property type="molecule type" value="Genomic_DNA"/>
</dbReference>
<gene>
    <name evidence="2" type="ORF">MHA02_42410</name>
</gene>
<dbReference type="CDD" id="cd05782">
    <property type="entry name" value="DNA_polB_like1_exo"/>
    <property type="match status" value="1"/>
</dbReference>
<keyword evidence="3" id="KW-1185">Reference proteome</keyword>